<accession>A0ABU1EIW5</accession>
<organism evidence="1 2">
    <name type="scientific">Clostridium aquiflavi</name>
    <dbReference type="NCBI Taxonomy" id="3073603"/>
    <lineage>
        <taxon>Bacteria</taxon>
        <taxon>Bacillati</taxon>
        <taxon>Bacillota</taxon>
        <taxon>Clostridia</taxon>
        <taxon>Eubacteriales</taxon>
        <taxon>Clostridiaceae</taxon>
        <taxon>Clostridium</taxon>
    </lineage>
</organism>
<evidence type="ECO:0000313" key="1">
    <source>
        <dbReference type="EMBL" id="MDR5588002.1"/>
    </source>
</evidence>
<dbReference type="InterPro" id="IPR010388">
    <property type="entry name" value="Anaerobic_Co-chelatase"/>
</dbReference>
<dbReference type="EMBL" id="JAVJAN010000028">
    <property type="protein sequence ID" value="MDR5588002.1"/>
    <property type="molecule type" value="Genomic_DNA"/>
</dbReference>
<reference evidence="1 2" key="1">
    <citation type="submission" date="2023-09" db="EMBL/GenBank/DDBJ databases">
        <authorList>
            <person name="Zhai L."/>
        </authorList>
    </citation>
    <scope>NUCLEOTIDE SEQUENCE [LARGE SCALE GENOMIC DNA]</scope>
    <source>
        <strain evidence="1 2">5 N-1</strain>
    </source>
</reference>
<sequence>MKKAILVVSFGTSHLDALENSIERIENKIKYEFKDYEIFRAFTAHKIIKKLKNVNNIDIATPEEALEDLYKKGFKEVIIQPLHIIPGEEFDYIKGVAKMYKDKFSSLKLGRPIFYYQGIEDAPQDYTLFINSIETLLKKNECTILFGHGTPHCCNSVYGCLQSVLVDEGYDNVFVGTVEGYPTFETVLKRVKRKNINNVTLVPLMVVAGDHVKNDMASEEEDSWKSMFLNERINAEAYIHGLGEIDEFTNLYISRIYDLIEDRYLNVGSTKKLHCALV</sequence>
<dbReference type="RefSeq" id="WP_309556645.1">
    <property type="nucleotide sequence ID" value="NZ_JAVJAN010000028.1"/>
</dbReference>
<gene>
    <name evidence="1" type="ORF">RGC78_11035</name>
</gene>
<proteinExistence type="predicted"/>
<dbReference type="Pfam" id="PF06180">
    <property type="entry name" value="CbiK"/>
    <property type="match status" value="1"/>
</dbReference>
<name>A0ABU1EIW5_9CLOT</name>
<dbReference type="Proteomes" id="UP001256646">
    <property type="component" value="Unassembled WGS sequence"/>
</dbReference>
<evidence type="ECO:0000313" key="2">
    <source>
        <dbReference type="Proteomes" id="UP001256646"/>
    </source>
</evidence>
<dbReference type="SUPFAM" id="SSF53800">
    <property type="entry name" value="Chelatase"/>
    <property type="match status" value="1"/>
</dbReference>
<protein>
    <submittedName>
        <fullName evidence="1">Sirohydrochlorin cobaltochelatase</fullName>
    </submittedName>
</protein>
<dbReference type="Gene3D" id="3.40.50.1400">
    <property type="match status" value="2"/>
</dbReference>
<comment type="caution">
    <text evidence="1">The sequence shown here is derived from an EMBL/GenBank/DDBJ whole genome shotgun (WGS) entry which is preliminary data.</text>
</comment>
<dbReference type="CDD" id="cd03413">
    <property type="entry name" value="CbiK_C"/>
    <property type="match status" value="1"/>
</dbReference>
<dbReference type="PIRSF" id="PIRSF033579">
    <property type="entry name" value="Anaer_Co_chel"/>
    <property type="match status" value="1"/>
</dbReference>
<dbReference type="CDD" id="cd03412">
    <property type="entry name" value="CbiK_N"/>
    <property type="match status" value="1"/>
</dbReference>
<keyword evidence="2" id="KW-1185">Reference proteome</keyword>